<evidence type="ECO:0000313" key="4">
    <source>
        <dbReference type="Proteomes" id="UP000681594"/>
    </source>
</evidence>
<dbReference type="SUPFAM" id="SSF53474">
    <property type="entry name" value="alpha/beta-Hydrolases"/>
    <property type="match status" value="2"/>
</dbReference>
<evidence type="ECO:0000256" key="1">
    <source>
        <dbReference type="ARBA" id="ARBA00022729"/>
    </source>
</evidence>
<keyword evidence="2" id="KW-0378">Hydrolase</keyword>
<evidence type="ECO:0000313" key="3">
    <source>
        <dbReference type="EMBL" id="MBP0445909.1"/>
    </source>
</evidence>
<dbReference type="InterPro" id="IPR029058">
    <property type="entry name" value="AB_hydrolase_fold"/>
</dbReference>
<dbReference type="InterPro" id="IPR010126">
    <property type="entry name" value="Esterase_phb"/>
</dbReference>
<name>A0ABS4AGC1_9PROT</name>
<keyword evidence="1" id="KW-0732">Signal</keyword>
<dbReference type="RefSeq" id="WP_209380169.1">
    <property type="nucleotide sequence ID" value="NZ_JAGIZB010000012.1"/>
</dbReference>
<sequence length="379" mass="38932">MNMRLDLKTLVRLRQAAGAQAGKAPAGDGRLQEVVSFGANPGGLRMLAHVPADLPRGAPLVVALHGCTQTAGGFDLGCGWSDMAERSGFALLMPEQRRTNNAHLCFNWFEPGDTGRDMGEAASIRQMIGWMLREHGLDPARVFITGLSAGGAMTSVMLATYPEVFAAGAVVAGLPHGAASGVGEALGAMARPAALAPGLRGDAVRAASRHRGPWPRVAVWHGDADTTVHPGNADEIAKQWLDLHGLADAAPRRGTGEGGHELHRWAGADGTVRVALHRVAGLGHGVPLSPGREEGRCGQAGAYLLDAGLSSTHAILDFWGLPTGGAALPEMEVIPPGAAPRPGPAKAPGAGWQGPLPQADSGPGAVITKALRAAGLMGR</sequence>
<evidence type="ECO:0000256" key="2">
    <source>
        <dbReference type="ARBA" id="ARBA00022801"/>
    </source>
</evidence>
<dbReference type="PANTHER" id="PTHR43037">
    <property type="entry name" value="UNNAMED PRODUCT-RELATED"/>
    <property type="match status" value="1"/>
</dbReference>
<dbReference type="PANTHER" id="PTHR43037:SF1">
    <property type="entry name" value="BLL1128 PROTEIN"/>
    <property type="match status" value="1"/>
</dbReference>
<dbReference type="EMBL" id="JAGIZB010000012">
    <property type="protein sequence ID" value="MBP0445909.1"/>
    <property type="molecule type" value="Genomic_DNA"/>
</dbReference>
<dbReference type="Proteomes" id="UP000681594">
    <property type="component" value="Unassembled WGS sequence"/>
</dbReference>
<proteinExistence type="predicted"/>
<dbReference type="InterPro" id="IPR050955">
    <property type="entry name" value="Plant_Biomass_Hydrol_Est"/>
</dbReference>
<dbReference type="Pfam" id="PF10503">
    <property type="entry name" value="Esterase_PHB"/>
    <property type="match status" value="1"/>
</dbReference>
<gene>
    <name evidence="3" type="ORF">J8J14_14120</name>
</gene>
<dbReference type="NCBIfam" id="TIGR01840">
    <property type="entry name" value="esterase_phb"/>
    <property type="match status" value="1"/>
</dbReference>
<dbReference type="Gene3D" id="3.40.50.1820">
    <property type="entry name" value="alpha/beta hydrolase"/>
    <property type="match status" value="1"/>
</dbReference>
<organism evidence="3 4">
    <name type="scientific">Pararoseomonas baculiformis</name>
    <dbReference type="NCBI Taxonomy" id="2820812"/>
    <lineage>
        <taxon>Bacteria</taxon>
        <taxon>Pseudomonadati</taxon>
        <taxon>Pseudomonadota</taxon>
        <taxon>Alphaproteobacteria</taxon>
        <taxon>Acetobacterales</taxon>
        <taxon>Acetobacteraceae</taxon>
        <taxon>Pararoseomonas</taxon>
    </lineage>
</organism>
<protein>
    <submittedName>
        <fullName evidence="3">PHB depolymerase family esterase</fullName>
    </submittedName>
</protein>
<comment type="caution">
    <text evidence="3">The sequence shown here is derived from an EMBL/GenBank/DDBJ whole genome shotgun (WGS) entry which is preliminary data.</text>
</comment>
<accession>A0ABS4AGC1</accession>
<keyword evidence="4" id="KW-1185">Reference proteome</keyword>
<reference evidence="3 4" key="1">
    <citation type="submission" date="2021-03" db="EMBL/GenBank/DDBJ databases">
        <authorList>
            <person name="So Y."/>
        </authorList>
    </citation>
    <scope>NUCLEOTIDE SEQUENCE [LARGE SCALE GENOMIC DNA]</scope>
    <source>
        <strain evidence="3 4">SSH11</strain>
    </source>
</reference>